<gene>
    <name evidence="3" type="ORF">ISN44_As06g038260</name>
</gene>
<dbReference type="AlphaFoldDB" id="A0A8T2CPV3"/>
<keyword evidence="4" id="KW-1185">Reference proteome</keyword>
<dbReference type="Proteomes" id="UP000694251">
    <property type="component" value="Chromosome 6"/>
</dbReference>
<dbReference type="InterPro" id="IPR053168">
    <property type="entry name" value="Glutamic_endopeptidase"/>
</dbReference>
<dbReference type="Pfam" id="PF03080">
    <property type="entry name" value="Neprosin"/>
    <property type="match status" value="1"/>
</dbReference>
<feature type="domain" description="Neprosin PEP catalytic" evidence="2">
    <location>
        <begin position="31"/>
        <end position="197"/>
    </location>
</feature>
<proteinExistence type="predicted"/>
<dbReference type="PROSITE" id="PS52045">
    <property type="entry name" value="NEPROSIN_PEP_CD"/>
    <property type="match status" value="1"/>
</dbReference>
<dbReference type="InterPro" id="IPR004314">
    <property type="entry name" value="Neprosin"/>
</dbReference>
<reference evidence="3 4" key="1">
    <citation type="submission" date="2020-12" db="EMBL/GenBank/DDBJ databases">
        <title>Concerted genomic and epigenomic changes stabilize Arabidopsis allopolyploids.</title>
        <authorList>
            <person name="Chen Z."/>
        </authorList>
    </citation>
    <scope>NUCLEOTIDE SEQUENCE [LARGE SCALE GENOMIC DNA]</scope>
    <source>
        <strain evidence="3">As9502</strain>
        <tissue evidence="3">Leaf</tissue>
    </source>
</reference>
<evidence type="ECO:0000313" key="3">
    <source>
        <dbReference type="EMBL" id="KAG7599653.1"/>
    </source>
</evidence>
<protein>
    <submittedName>
        <fullName evidence="3">Neprosin</fullName>
    </submittedName>
</protein>
<evidence type="ECO:0000313" key="4">
    <source>
        <dbReference type="Proteomes" id="UP000694251"/>
    </source>
</evidence>
<name>A0A8T2CPV3_ARASU</name>
<evidence type="ECO:0000256" key="1">
    <source>
        <dbReference type="SAM" id="SignalP"/>
    </source>
</evidence>
<feature type="signal peptide" evidence="1">
    <location>
        <begin position="1"/>
        <end position="26"/>
    </location>
</feature>
<sequence length="197" mass="22033">MEKKIMILLCIIFLVEVFSIIGGVDCRALRTEQTTGCDQMNATVENGGFGFFSGAANGSRDHVLMRSLAFRLASGPSRKGRPPGDELNAIEFGWQVYEGKYRDNHPRYFIFWTADGYRTGCYNFDCDGFVLVSREIALGGAIANVSTLGGQQYQIPVSIWKYKFALSRSGRVFSEILTRLDFLTRLTGQSHLSDPFK</sequence>
<comment type="caution">
    <text evidence="3">The sequence shown here is derived from an EMBL/GenBank/DDBJ whole genome shotgun (WGS) entry which is preliminary data.</text>
</comment>
<evidence type="ECO:0000259" key="2">
    <source>
        <dbReference type="PROSITE" id="PS52045"/>
    </source>
</evidence>
<dbReference type="PANTHER" id="PTHR31589">
    <property type="entry name" value="PROTEIN, PUTATIVE (DUF239)-RELATED-RELATED"/>
    <property type="match status" value="1"/>
</dbReference>
<feature type="chain" id="PRO_5035881632" evidence="1">
    <location>
        <begin position="27"/>
        <end position="197"/>
    </location>
</feature>
<dbReference type="OrthoDB" id="998583at2759"/>
<accession>A0A8T2CPV3</accession>
<keyword evidence="1" id="KW-0732">Signal</keyword>
<dbReference type="PANTHER" id="PTHR31589:SF198">
    <property type="entry name" value="NEP-INTERACTING PROTEIN 1"/>
    <property type="match status" value="1"/>
</dbReference>
<dbReference type="EMBL" id="JAEFBJ010000006">
    <property type="protein sequence ID" value="KAG7599653.1"/>
    <property type="molecule type" value="Genomic_DNA"/>
</dbReference>
<organism evidence="3 4">
    <name type="scientific">Arabidopsis suecica</name>
    <name type="common">Swedish thale-cress</name>
    <name type="synonym">Cardaminopsis suecica</name>
    <dbReference type="NCBI Taxonomy" id="45249"/>
    <lineage>
        <taxon>Eukaryota</taxon>
        <taxon>Viridiplantae</taxon>
        <taxon>Streptophyta</taxon>
        <taxon>Embryophyta</taxon>
        <taxon>Tracheophyta</taxon>
        <taxon>Spermatophyta</taxon>
        <taxon>Magnoliopsida</taxon>
        <taxon>eudicotyledons</taxon>
        <taxon>Gunneridae</taxon>
        <taxon>Pentapetalae</taxon>
        <taxon>rosids</taxon>
        <taxon>malvids</taxon>
        <taxon>Brassicales</taxon>
        <taxon>Brassicaceae</taxon>
        <taxon>Camelineae</taxon>
        <taxon>Arabidopsis</taxon>
    </lineage>
</organism>